<evidence type="ECO:0000313" key="2">
    <source>
        <dbReference type="EMBL" id="ERL85986.1"/>
    </source>
</evidence>
<gene>
    <name evidence="2" type="ORF">D910_03400</name>
    <name evidence="1" type="ORF">YQE_03075</name>
</gene>
<dbReference type="EMBL" id="KB631766">
    <property type="protein sequence ID" value="ERL85986.1"/>
    <property type="molecule type" value="Genomic_DNA"/>
</dbReference>
<accession>N6TR34</accession>
<dbReference type="Proteomes" id="UP000030742">
    <property type="component" value="Unassembled WGS sequence"/>
</dbReference>
<evidence type="ECO:0000313" key="3">
    <source>
        <dbReference type="Proteomes" id="UP000030742"/>
    </source>
</evidence>
<proteinExistence type="predicted"/>
<dbReference type="EMBL" id="KB740516">
    <property type="protein sequence ID" value="ENN80503.1"/>
    <property type="molecule type" value="Genomic_DNA"/>
</dbReference>
<reference evidence="1 3" key="1">
    <citation type="journal article" date="2013" name="Genome Biol.">
        <title>Draft genome of the mountain pine beetle, Dendroctonus ponderosae Hopkins, a major forest pest.</title>
        <authorList>
            <person name="Keeling C.I."/>
            <person name="Yuen M.M."/>
            <person name="Liao N.Y."/>
            <person name="Docking T.R."/>
            <person name="Chan S.K."/>
            <person name="Taylor G.A."/>
            <person name="Palmquist D.L."/>
            <person name="Jackman S.D."/>
            <person name="Nguyen A."/>
            <person name="Li M."/>
            <person name="Henderson H."/>
            <person name="Janes J.K."/>
            <person name="Zhao Y."/>
            <person name="Pandoh P."/>
            <person name="Moore R."/>
            <person name="Sperling F.A."/>
            <person name="Huber D.P."/>
            <person name="Birol I."/>
            <person name="Jones S.J."/>
            <person name="Bohlmann J."/>
        </authorList>
    </citation>
    <scope>NUCLEOTIDE SEQUENCE</scope>
</reference>
<evidence type="ECO:0000313" key="1">
    <source>
        <dbReference type="EMBL" id="ENN80503.1"/>
    </source>
</evidence>
<dbReference type="HOGENOM" id="CLU_2457076_0_0_1"/>
<organism evidence="1">
    <name type="scientific">Dendroctonus ponderosae</name>
    <name type="common">Mountain pine beetle</name>
    <dbReference type="NCBI Taxonomy" id="77166"/>
    <lineage>
        <taxon>Eukaryota</taxon>
        <taxon>Metazoa</taxon>
        <taxon>Ecdysozoa</taxon>
        <taxon>Arthropoda</taxon>
        <taxon>Hexapoda</taxon>
        <taxon>Insecta</taxon>
        <taxon>Pterygota</taxon>
        <taxon>Neoptera</taxon>
        <taxon>Endopterygota</taxon>
        <taxon>Coleoptera</taxon>
        <taxon>Polyphaga</taxon>
        <taxon>Cucujiformia</taxon>
        <taxon>Curculionidae</taxon>
        <taxon>Scolytinae</taxon>
        <taxon>Dendroctonus</taxon>
    </lineage>
</organism>
<name>N6TR34_DENPD</name>
<protein>
    <submittedName>
        <fullName evidence="1">Uncharacterized protein</fullName>
    </submittedName>
</protein>
<sequence length="89" mass="10257">MYTNIEFANMQLVMGKYHNNIAEAARTYTSKGLETLDNWLPELTQKGDDLEENAKHCSTTNTSRHRIIVLKTPPSKCYISTMYVRYTGH</sequence>
<feature type="non-terminal residue" evidence="1">
    <location>
        <position position="1"/>
    </location>
</feature>
<dbReference type="AlphaFoldDB" id="N6TR34"/>